<accession>A0A915I2N8</accession>
<protein>
    <submittedName>
        <fullName evidence="2">Uncharacterized protein</fullName>
    </submittedName>
</protein>
<evidence type="ECO:0000313" key="2">
    <source>
        <dbReference type="WBParaSite" id="nRc.2.0.1.t07724-RA"/>
    </source>
</evidence>
<keyword evidence="1" id="KW-1185">Reference proteome</keyword>
<evidence type="ECO:0000313" key="1">
    <source>
        <dbReference type="Proteomes" id="UP000887565"/>
    </source>
</evidence>
<sequence length="80" mass="8443">MAGCVICGLAETSILRVQYGMLAFNIPTPWSNGEPLVQSPMLKSFLVGAGAVPPLANVRAGVTIPTRAHKGGRVWNPWIG</sequence>
<name>A0A915I2N8_ROMCU</name>
<dbReference type="Proteomes" id="UP000887565">
    <property type="component" value="Unplaced"/>
</dbReference>
<dbReference type="WBParaSite" id="nRc.2.0.1.t07724-RA">
    <property type="protein sequence ID" value="nRc.2.0.1.t07724-RA"/>
    <property type="gene ID" value="nRc.2.0.1.g07724"/>
</dbReference>
<dbReference type="AlphaFoldDB" id="A0A915I2N8"/>
<proteinExistence type="predicted"/>
<reference evidence="2" key="1">
    <citation type="submission" date="2022-11" db="UniProtKB">
        <authorList>
            <consortium name="WormBaseParasite"/>
        </authorList>
    </citation>
    <scope>IDENTIFICATION</scope>
</reference>
<organism evidence="1 2">
    <name type="scientific">Romanomermis culicivorax</name>
    <name type="common">Nematode worm</name>
    <dbReference type="NCBI Taxonomy" id="13658"/>
    <lineage>
        <taxon>Eukaryota</taxon>
        <taxon>Metazoa</taxon>
        <taxon>Ecdysozoa</taxon>
        <taxon>Nematoda</taxon>
        <taxon>Enoplea</taxon>
        <taxon>Dorylaimia</taxon>
        <taxon>Mermithida</taxon>
        <taxon>Mermithoidea</taxon>
        <taxon>Mermithidae</taxon>
        <taxon>Romanomermis</taxon>
    </lineage>
</organism>